<reference evidence="11 12" key="1">
    <citation type="submission" date="2016-10" db="EMBL/GenBank/DDBJ databases">
        <authorList>
            <person name="de Groot N.N."/>
        </authorList>
    </citation>
    <scope>NUCLEOTIDE SEQUENCE [LARGE SCALE GENOMIC DNA]</scope>
    <source>
        <strain evidence="11 12">DSM 44908</strain>
    </source>
</reference>
<dbReference type="EMBL" id="FOJN01000009">
    <property type="protein sequence ID" value="SFA54632.1"/>
    <property type="molecule type" value="Genomic_DNA"/>
</dbReference>
<dbReference type="AlphaFoldDB" id="A0A1I0TSC7"/>
<evidence type="ECO:0000256" key="7">
    <source>
        <dbReference type="ARBA" id="ARBA00023065"/>
    </source>
</evidence>
<comment type="pathway">
    <text evidence="10">Cofactor biosynthesis; adenosylcobalamin biosynthesis.</text>
</comment>
<dbReference type="InterPro" id="IPR003705">
    <property type="entry name" value="CbiN"/>
</dbReference>
<keyword evidence="1 10" id="KW-0171">Cobalt transport</keyword>
<keyword evidence="4 10" id="KW-0169">Cobalamin biosynthesis</keyword>
<organism evidence="11 12">
    <name type="scientific">Rhodococcoides kroppenstedtii</name>
    <dbReference type="NCBI Taxonomy" id="293050"/>
    <lineage>
        <taxon>Bacteria</taxon>
        <taxon>Bacillati</taxon>
        <taxon>Actinomycetota</taxon>
        <taxon>Actinomycetes</taxon>
        <taxon>Mycobacteriales</taxon>
        <taxon>Nocardiaceae</taxon>
        <taxon>Rhodococcoides</taxon>
    </lineage>
</organism>
<keyword evidence="3 10" id="KW-1003">Cell membrane</keyword>
<sequence length="123" mass="12966">MSGEIQPGESGRGRDARRSRWVNLALVAAIVAIVGIALAIDSGRSVDGERFVGTDTAATERIEADHPDYEPWFESVFAPTSGEVESGLFALQAALGGIVLGYVIATLKARRAVERVQAPPDGS</sequence>
<gene>
    <name evidence="10" type="primary">cbiN</name>
    <name evidence="11" type="ORF">SAMN05444374_10960</name>
</gene>
<evidence type="ECO:0000256" key="4">
    <source>
        <dbReference type="ARBA" id="ARBA00022573"/>
    </source>
</evidence>
<evidence type="ECO:0000256" key="8">
    <source>
        <dbReference type="ARBA" id="ARBA00023136"/>
    </source>
</evidence>
<dbReference type="GO" id="GO:0015087">
    <property type="term" value="F:cobalt ion transmembrane transporter activity"/>
    <property type="evidence" value="ECO:0007669"/>
    <property type="project" value="UniProtKB-UniRule"/>
</dbReference>
<evidence type="ECO:0000256" key="5">
    <source>
        <dbReference type="ARBA" id="ARBA00022692"/>
    </source>
</evidence>
<comment type="subunit">
    <text evidence="10">Forms an energy-coupling factor (ECF) transporter complex composed of an ATP-binding protein (A component, CbiO), a transmembrane protein (T component, CbiQ) and 2 possible substrate-capture proteins (S components, CbiM and CbiN) of unknown stoichimetry.</text>
</comment>
<evidence type="ECO:0000256" key="2">
    <source>
        <dbReference type="ARBA" id="ARBA00022448"/>
    </source>
</evidence>
<dbReference type="PANTHER" id="PTHR38662:SF1">
    <property type="entry name" value="COBALT TRANSPORT PROTEIN CBIN"/>
    <property type="match status" value="1"/>
</dbReference>
<dbReference type="UniPathway" id="UPA00148"/>
<dbReference type="GO" id="GO:0009236">
    <property type="term" value="P:cobalamin biosynthetic process"/>
    <property type="evidence" value="ECO:0007669"/>
    <property type="project" value="UniProtKB-UniRule"/>
</dbReference>
<evidence type="ECO:0000313" key="11">
    <source>
        <dbReference type="EMBL" id="SFA54632.1"/>
    </source>
</evidence>
<keyword evidence="7 10" id="KW-0406">Ion transport</keyword>
<keyword evidence="5 10" id="KW-0812">Transmembrane</keyword>
<evidence type="ECO:0000256" key="9">
    <source>
        <dbReference type="ARBA" id="ARBA00023285"/>
    </source>
</evidence>
<comment type="subcellular location">
    <subcellularLocation>
        <location evidence="10">Cell membrane</location>
        <topology evidence="10">Multi-pass membrane protein</topology>
    </subcellularLocation>
</comment>
<evidence type="ECO:0000256" key="6">
    <source>
        <dbReference type="ARBA" id="ARBA00022989"/>
    </source>
</evidence>
<dbReference type="GeneID" id="85486327"/>
<evidence type="ECO:0000256" key="10">
    <source>
        <dbReference type="HAMAP-Rule" id="MF_00330"/>
    </source>
</evidence>
<dbReference type="RefSeq" id="WP_082895035.1">
    <property type="nucleotide sequence ID" value="NZ_FOJN01000009.1"/>
</dbReference>
<proteinExistence type="inferred from homology"/>
<comment type="similarity">
    <text evidence="10">Belongs to the CbiN family.</text>
</comment>
<keyword evidence="6 10" id="KW-1133">Transmembrane helix</keyword>
<comment type="function">
    <text evidence="10">Part of the energy-coupling factor (ECF) transporter complex CbiMNOQ involved in cobalt import.</text>
</comment>
<keyword evidence="8 10" id="KW-0472">Membrane</keyword>
<name>A0A1I0TSC7_9NOCA</name>
<evidence type="ECO:0000256" key="1">
    <source>
        <dbReference type="ARBA" id="ARBA00022426"/>
    </source>
</evidence>
<protein>
    <recommendedName>
        <fullName evidence="10">Cobalt transport protein CbiN</fullName>
    </recommendedName>
    <alternativeName>
        <fullName evidence="10">Energy-coupling factor transporter probable substrate-capture protein CbiN</fullName>
        <shortName evidence="10">ECF transporter S component CbiN</shortName>
    </alternativeName>
</protein>
<accession>A0A1I0TSC7</accession>
<dbReference type="PANTHER" id="PTHR38662">
    <property type="entry name" value="COBALT TRANSPORT PROTEIN CBIN"/>
    <property type="match status" value="1"/>
</dbReference>
<evidence type="ECO:0000256" key="3">
    <source>
        <dbReference type="ARBA" id="ARBA00022475"/>
    </source>
</evidence>
<feature type="transmembrane region" description="Helical" evidence="10">
    <location>
        <begin position="87"/>
        <end position="105"/>
    </location>
</feature>
<dbReference type="NCBIfam" id="NF002780">
    <property type="entry name" value="PRK02898.1"/>
    <property type="match status" value="1"/>
</dbReference>
<dbReference type="Proteomes" id="UP000182054">
    <property type="component" value="Unassembled WGS sequence"/>
</dbReference>
<feature type="transmembrane region" description="Helical" evidence="10">
    <location>
        <begin position="21"/>
        <end position="40"/>
    </location>
</feature>
<keyword evidence="2 10" id="KW-0813">Transport</keyword>
<dbReference type="Pfam" id="PF02553">
    <property type="entry name" value="CbiN"/>
    <property type="match status" value="1"/>
</dbReference>
<evidence type="ECO:0000313" key="12">
    <source>
        <dbReference type="Proteomes" id="UP000182054"/>
    </source>
</evidence>
<dbReference type="OrthoDB" id="1551318at2"/>
<dbReference type="HAMAP" id="MF_00330">
    <property type="entry name" value="CbiN"/>
    <property type="match status" value="1"/>
</dbReference>
<keyword evidence="9 10" id="KW-0170">Cobalt</keyword>
<dbReference type="GO" id="GO:0005886">
    <property type="term" value="C:plasma membrane"/>
    <property type="evidence" value="ECO:0007669"/>
    <property type="project" value="UniProtKB-SubCell"/>
</dbReference>